<dbReference type="SUPFAM" id="SSF81324">
    <property type="entry name" value="Voltage-gated potassium channels"/>
    <property type="match status" value="1"/>
</dbReference>
<dbReference type="GO" id="GO:0008076">
    <property type="term" value="C:voltage-gated potassium channel complex"/>
    <property type="evidence" value="ECO:0007669"/>
    <property type="project" value="InterPro"/>
</dbReference>
<dbReference type="AlphaFoldDB" id="A0AAD9J475"/>
<keyword evidence="11" id="KW-0407">Ion channel</keyword>
<keyword evidence="9" id="KW-0406">Ion transport</keyword>
<evidence type="ECO:0000256" key="5">
    <source>
        <dbReference type="ARBA" id="ARBA00022826"/>
    </source>
</evidence>
<evidence type="ECO:0000256" key="13">
    <source>
        <dbReference type="SAM" id="Phobius"/>
    </source>
</evidence>
<evidence type="ECO:0000256" key="1">
    <source>
        <dbReference type="ARBA" id="ARBA00004141"/>
    </source>
</evidence>
<proteinExistence type="predicted"/>
<evidence type="ECO:0000259" key="14">
    <source>
        <dbReference type="SMART" id="SM00225"/>
    </source>
</evidence>
<dbReference type="Gene3D" id="1.20.120.350">
    <property type="entry name" value="Voltage-gated potassium channels. Chain C"/>
    <property type="match status" value="1"/>
</dbReference>
<keyword evidence="5" id="KW-0631">Potassium channel</keyword>
<dbReference type="InterPro" id="IPR000210">
    <property type="entry name" value="BTB/POZ_dom"/>
</dbReference>
<gene>
    <name evidence="15" type="ORF">LSH36_632g01000</name>
</gene>
<feature type="compositionally biased region" description="Polar residues" evidence="12">
    <location>
        <begin position="28"/>
        <end position="43"/>
    </location>
</feature>
<dbReference type="GO" id="GO:0001508">
    <property type="term" value="P:action potential"/>
    <property type="evidence" value="ECO:0007669"/>
    <property type="project" value="TreeGrafter"/>
</dbReference>
<feature type="domain" description="BTB" evidence="14">
    <location>
        <begin position="118"/>
        <end position="217"/>
    </location>
</feature>
<comment type="caution">
    <text evidence="15">The sequence shown here is derived from an EMBL/GenBank/DDBJ whole genome shotgun (WGS) entry which is preliminary data.</text>
</comment>
<keyword evidence="3" id="KW-0633">Potassium transport</keyword>
<keyword evidence="2" id="KW-0813">Transport</keyword>
<evidence type="ECO:0000256" key="7">
    <source>
        <dbReference type="ARBA" id="ARBA00022958"/>
    </source>
</evidence>
<dbReference type="SMART" id="SM00225">
    <property type="entry name" value="BTB"/>
    <property type="match status" value="1"/>
</dbReference>
<evidence type="ECO:0000313" key="15">
    <source>
        <dbReference type="EMBL" id="KAK2146099.1"/>
    </source>
</evidence>
<dbReference type="InterPro" id="IPR011333">
    <property type="entry name" value="SKP1/BTB/POZ_sf"/>
</dbReference>
<organism evidence="15 16">
    <name type="scientific">Paralvinella palmiformis</name>
    <dbReference type="NCBI Taxonomy" id="53620"/>
    <lineage>
        <taxon>Eukaryota</taxon>
        <taxon>Metazoa</taxon>
        <taxon>Spiralia</taxon>
        <taxon>Lophotrochozoa</taxon>
        <taxon>Annelida</taxon>
        <taxon>Polychaeta</taxon>
        <taxon>Sedentaria</taxon>
        <taxon>Canalipalpata</taxon>
        <taxon>Terebellida</taxon>
        <taxon>Terebelliformia</taxon>
        <taxon>Alvinellidae</taxon>
        <taxon>Paralvinella</taxon>
    </lineage>
</organism>
<evidence type="ECO:0000256" key="12">
    <source>
        <dbReference type="SAM" id="MobiDB-lite"/>
    </source>
</evidence>
<evidence type="ECO:0000256" key="10">
    <source>
        <dbReference type="ARBA" id="ARBA00023136"/>
    </source>
</evidence>
<keyword evidence="6" id="KW-0851">Voltage-gated channel</keyword>
<feature type="transmembrane region" description="Helical" evidence="13">
    <location>
        <begin position="493"/>
        <end position="513"/>
    </location>
</feature>
<protein>
    <recommendedName>
        <fullName evidence="14">BTB domain-containing protein</fullName>
    </recommendedName>
</protein>
<dbReference type="PANTHER" id="PTHR11537:SF252">
    <property type="entry name" value="POTASSIUM VOLTAGE-GATED CHANNEL PROTEIN SHAW"/>
    <property type="match status" value="1"/>
</dbReference>
<dbReference type="InterPro" id="IPR005821">
    <property type="entry name" value="Ion_trans_dom"/>
</dbReference>
<sequence length="623" mass="71042">MSEYSLARRHANPPSGAADMADSLDQLLGNNRDVTGTGPSSEVGSRAGSRPVSLGTDMNGPKLELLPENLKRALHDGRLCSPKERADTDSYNESDGLIEKETPTLCDVHRTMPPTFTDLIRINVGGTVFVTQRSTLTRIPNTRLANLSENDPNYDKEHGEWFFDRNPSLFNSFLDFYRTGELHFPHMYCGPSIKKELIFWQMDESDISPCCWNKYRLFEQERKIFDHLDQAFESRTLAQYTNDEPDAERPNPTKWERFKKSVYIFMEEPMSSKAAKYPVLSLMSRPDGHWCYVGKEIWTACFLLFVLTSIGILCIETHPKLRVPMDTKRPELMGAEEVVSSHFEPILLNTTYDPSGYRFSNQTHVPGDGEKVITNQKIRIMLTTVPHPALEVIDSFLTSFFTLEFVVRFIVCPNKIRFWKSVMNIIDVLCVLPMWIKYLMQLYEINLDENLLPVFFIIMVLRVLRICRVLRLARHYTGVKILLLALKASLRELFMLLVFVFIVILIFAVIIYYAEFFEPDTFMTIPDGYWWAIITLTTVGYGDMYPKSGMGYVVGALCALTGILATGLPVPIIANNFNLYYSHAALKEAISNRKPGRHHAITPDGQCPEVTDKDSVVLKEASV</sequence>
<dbReference type="GO" id="GO:0051260">
    <property type="term" value="P:protein homooligomerization"/>
    <property type="evidence" value="ECO:0007669"/>
    <property type="project" value="InterPro"/>
</dbReference>
<dbReference type="PANTHER" id="PTHR11537">
    <property type="entry name" value="VOLTAGE-GATED POTASSIUM CHANNEL"/>
    <property type="match status" value="1"/>
</dbReference>
<evidence type="ECO:0000256" key="2">
    <source>
        <dbReference type="ARBA" id="ARBA00022448"/>
    </source>
</evidence>
<feature type="transmembrane region" description="Helical" evidence="13">
    <location>
        <begin position="422"/>
        <end position="440"/>
    </location>
</feature>
<name>A0AAD9J475_9ANNE</name>
<feature type="transmembrane region" description="Helical" evidence="13">
    <location>
        <begin position="452"/>
        <end position="473"/>
    </location>
</feature>
<evidence type="ECO:0000256" key="8">
    <source>
        <dbReference type="ARBA" id="ARBA00022989"/>
    </source>
</evidence>
<comment type="subcellular location">
    <subcellularLocation>
        <location evidence="1">Membrane</location>
        <topology evidence="1">Multi-pass membrane protein</topology>
    </subcellularLocation>
</comment>
<dbReference type="Gene3D" id="3.30.710.10">
    <property type="entry name" value="Potassium Channel Kv1.1, Chain A"/>
    <property type="match status" value="1"/>
</dbReference>
<dbReference type="InterPro" id="IPR003968">
    <property type="entry name" value="K_chnl_volt-dep_Kv"/>
</dbReference>
<evidence type="ECO:0000256" key="9">
    <source>
        <dbReference type="ARBA" id="ARBA00023065"/>
    </source>
</evidence>
<dbReference type="Pfam" id="PF00520">
    <property type="entry name" value="Ion_trans"/>
    <property type="match status" value="1"/>
</dbReference>
<dbReference type="Proteomes" id="UP001208570">
    <property type="component" value="Unassembled WGS sequence"/>
</dbReference>
<keyword evidence="4 13" id="KW-0812">Transmembrane</keyword>
<evidence type="ECO:0000256" key="4">
    <source>
        <dbReference type="ARBA" id="ARBA00022692"/>
    </source>
</evidence>
<reference evidence="15" key="1">
    <citation type="journal article" date="2023" name="Mol. Biol. Evol.">
        <title>Third-Generation Sequencing Reveals the Adaptive Role of the Epigenome in Three Deep-Sea Polychaetes.</title>
        <authorList>
            <person name="Perez M."/>
            <person name="Aroh O."/>
            <person name="Sun Y."/>
            <person name="Lan Y."/>
            <person name="Juniper S.K."/>
            <person name="Young C.R."/>
            <person name="Angers B."/>
            <person name="Qian P.Y."/>
        </authorList>
    </citation>
    <scope>NUCLEOTIDE SEQUENCE</scope>
    <source>
        <strain evidence="15">P08H-3</strain>
    </source>
</reference>
<dbReference type="EMBL" id="JAODUP010000632">
    <property type="protein sequence ID" value="KAK2146099.1"/>
    <property type="molecule type" value="Genomic_DNA"/>
</dbReference>
<dbReference type="InterPro" id="IPR028325">
    <property type="entry name" value="VG_K_chnl"/>
</dbReference>
<feature type="transmembrane region" description="Helical" evidence="13">
    <location>
        <begin position="528"/>
        <end position="545"/>
    </location>
</feature>
<dbReference type="InterPro" id="IPR027359">
    <property type="entry name" value="Volt_channel_dom_sf"/>
</dbReference>
<keyword evidence="10 13" id="KW-0472">Membrane</keyword>
<dbReference type="InterPro" id="IPR003974">
    <property type="entry name" value="K_chnl_volt-dep_Kv3"/>
</dbReference>
<keyword evidence="16" id="KW-1185">Reference proteome</keyword>
<dbReference type="GO" id="GO:0005251">
    <property type="term" value="F:delayed rectifier potassium channel activity"/>
    <property type="evidence" value="ECO:0007669"/>
    <property type="project" value="TreeGrafter"/>
</dbReference>
<keyword evidence="7" id="KW-0630">Potassium</keyword>
<dbReference type="Pfam" id="PF02214">
    <property type="entry name" value="BTB_2"/>
    <property type="match status" value="1"/>
</dbReference>
<accession>A0AAD9J475</accession>
<dbReference type="PRINTS" id="PR01498">
    <property type="entry name" value="SHAWCHANNEL"/>
</dbReference>
<keyword evidence="8 13" id="KW-1133">Transmembrane helix</keyword>
<dbReference type="PRINTS" id="PR01491">
    <property type="entry name" value="KVCHANNEL"/>
</dbReference>
<evidence type="ECO:0000313" key="16">
    <source>
        <dbReference type="Proteomes" id="UP001208570"/>
    </source>
</evidence>
<dbReference type="InterPro" id="IPR003131">
    <property type="entry name" value="T1-type_BTB"/>
</dbReference>
<dbReference type="SUPFAM" id="SSF54695">
    <property type="entry name" value="POZ domain"/>
    <property type="match status" value="1"/>
</dbReference>
<feature type="region of interest" description="Disordered" evidence="12">
    <location>
        <begin position="1"/>
        <end position="62"/>
    </location>
</feature>
<dbReference type="FunFam" id="1.10.287.70:FF:000002">
    <property type="entry name" value="Potassium voltage-gated channel subfamily a member"/>
    <property type="match status" value="1"/>
</dbReference>
<evidence type="ECO:0000256" key="11">
    <source>
        <dbReference type="ARBA" id="ARBA00023303"/>
    </source>
</evidence>
<feature type="transmembrane region" description="Helical" evidence="13">
    <location>
        <begin position="552"/>
        <end position="574"/>
    </location>
</feature>
<dbReference type="Gene3D" id="1.10.287.70">
    <property type="match status" value="1"/>
</dbReference>
<dbReference type="PRINTS" id="PR00169">
    <property type="entry name" value="KCHANNEL"/>
</dbReference>
<evidence type="ECO:0000256" key="6">
    <source>
        <dbReference type="ARBA" id="ARBA00022882"/>
    </source>
</evidence>
<evidence type="ECO:0000256" key="3">
    <source>
        <dbReference type="ARBA" id="ARBA00022538"/>
    </source>
</evidence>